<keyword evidence="4" id="KW-1185">Reference proteome</keyword>
<comment type="caution">
    <text evidence="3">The sequence shown here is derived from an EMBL/GenBank/DDBJ whole genome shotgun (WGS) entry which is preliminary data.</text>
</comment>
<feature type="chain" id="PRO_5013163913" description="Cerato-platanin" evidence="2">
    <location>
        <begin position="19"/>
        <end position="319"/>
    </location>
</feature>
<feature type="signal peptide" evidence="2">
    <location>
        <begin position="1"/>
        <end position="18"/>
    </location>
</feature>
<organism evidence="3 4">
    <name type="scientific">Clohesyomyces aquaticus</name>
    <dbReference type="NCBI Taxonomy" id="1231657"/>
    <lineage>
        <taxon>Eukaryota</taxon>
        <taxon>Fungi</taxon>
        <taxon>Dikarya</taxon>
        <taxon>Ascomycota</taxon>
        <taxon>Pezizomycotina</taxon>
        <taxon>Dothideomycetes</taxon>
        <taxon>Pleosporomycetidae</taxon>
        <taxon>Pleosporales</taxon>
        <taxon>Lindgomycetaceae</taxon>
        <taxon>Clohesyomyces</taxon>
    </lineage>
</organism>
<sequence length="319" mass="33838">MRALPLIALSSFTLRATASSGAVWATPHDSYSSSIGVLGCKINTDRVAYWPGSVDCTNFCVSLSYQGRSVKLLRIDQSGGAHDVSYDAWNYLYTGYSATENPTAGGAVAMEYRDLAPGECRELIHTEDGKLPLSAANSMNFVASCLAQQGSWIGSNYVMYNIIDSVCTMGFDEKCSLDLSVSNQPNCSHMLGLQDKLTSQPVYNIRYPTGVVVEAGTGQVVPPSTVSGSVGTNTKKGGLSAGAKAGIGVGVTLGVLALLAVAGFWWWKKRRGAAAQQPTQVENGLRREDSTSSVEEILIVSLANKGLDYGSDHAGKETR</sequence>
<dbReference type="AlphaFoldDB" id="A0A1Y1Y3T0"/>
<evidence type="ECO:0000256" key="2">
    <source>
        <dbReference type="SAM" id="SignalP"/>
    </source>
</evidence>
<keyword evidence="2" id="KW-0732">Signal</keyword>
<evidence type="ECO:0000256" key="1">
    <source>
        <dbReference type="SAM" id="Phobius"/>
    </source>
</evidence>
<protein>
    <recommendedName>
        <fullName evidence="5">Cerato-platanin</fullName>
    </recommendedName>
</protein>
<dbReference type="EMBL" id="MCFA01000385">
    <property type="protein sequence ID" value="ORX92545.1"/>
    <property type="molecule type" value="Genomic_DNA"/>
</dbReference>
<evidence type="ECO:0000313" key="3">
    <source>
        <dbReference type="EMBL" id="ORX92545.1"/>
    </source>
</evidence>
<keyword evidence="1" id="KW-0812">Transmembrane</keyword>
<proteinExistence type="predicted"/>
<dbReference type="PANTHER" id="PTHR38850">
    <property type="entry name" value="CERATO-PLATANIN"/>
    <property type="match status" value="1"/>
</dbReference>
<keyword evidence="1" id="KW-0472">Membrane</keyword>
<evidence type="ECO:0000313" key="4">
    <source>
        <dbReference type="Proteomes" id="UP000193144"/>
    </source>
</evidence>
<feature type="transmembrane region" description="Helical" evidence="1">
    <location>
        <begin position="245"/>
        <end position="267"/>
    </location>
</feature>
<dbReference type="OrthoDB" id="5370830at2759"/>
<name>A0A1Y1Y3T0_9PLEO</name>
<reference evidence="3 4" key="1">
    <citation type="submission" date="2016-07" db="EMBL/GenBank/DDBJ databases">
        <title>Pervasive Adenine N6-methylation of Active Genes in Fungi.</title>
        <authorList>
            <consortium name="DOE Joint Genome Institute"/>
            <person name="Mondo S.J."/>
            <person name="Dannebaum R.O."/>
            <person name="Kuo R.C."/>
            <person name="Labutti K."/>
            <person name="Haridas S."/>
            <person name="Kuo A."/>
            <person name="Salamov A."/>
            <person name="Ahrendt S.R."/>
            <person name="Lipzen A."/>
            <person name="Sullivan W."/>
            <person name="Andreopoulos W.B."/>
            <person name="Clum A."/>
            <person name="Lindquist E."/>
            <person name="Daum C."/>
            <person name="Ramamoorthy G.K."/>
            <person name="Gryganskyi A."/>
            <person name="Culley D."/>
            <person name="Magnuson J.K."/>
            <person name="James T.Y."/>
            <person name="O'Malley M.A."/>
            <person name="Stajich J.E."/>
            <person name="Spatafora J.W."/>
            <person name="Visel A."/>
            <person name="Grigoriev I.V."/>
        </authorList>
    </citation>
    <scope>NUCLEOTIDE SEQUENCE [LARGE SCALE GENOMIC DNA]</scope>
    <source>
        <strain evidence="3 4">CBS 115471</strain>
    </source>
</reference>
<keyword evidence="1" id="KW-1133">Transmembrane helix</keyword>
<dbReference type="PANTHER" id="PTHR38850:SF2">
    <property type="entry name" value="CERATO-PLATANIN"/>
    <property type="match status" value="1"/>
</dbReference>
<gene>
    <name evidence="3" type="ORF">BCR34DRAFT_581030</name>
</gene>
<accession>A0A1Y1Y3T0</accession>
<dbReference type="STRING" id="1231657.A0A1Y1Y3T0"/>
<dbReference type="Proteomes" id="UP000193144">
    <property type="component" value="Unassembled WGS sequence"/>
</dbReference>
<evidence type="ECO:0008006" key="5">
    <source>
        <dbReference type="Google" id="ProtNLM"/>
    </source>
</evidence>